<organism evidence="8 9">
    <name type="scientific">Leptospira sarikeiensis</name>
    <dbReference type="NCBI Taxonomy" id="2484943"/>
    <lineage>
        <taxon>Bacteria</taxon>
        <taxon>Pseudomonadati</taxon>
        <taxon>Spirochaetota</taxon>
        <taxon>Spirochaetia</taxon>
        <taxon>Leptospirales</taxon>
        <taxon>Leptospiraceae</taxon>
        <taxon>Leptospira</taxon>
    </lineage>
</organism>
<dbReference type="GO" id="GO:0005886">
    <property type="term" value="C:plasma membrane"/>
    <property type="evidence" value="ECO:0007669"/>
    <property type="project" value="UniProtKB-SubCell"/>
</dbReference>
<name>A0A4R9K4M2_9LEPT</name>
<feature type="transmembrane region" description="Helical" evidence="6">
    <location>
        <begin position="190"/>
        <end position="210"/>
    </location>
</feature>
<feature type="domain" description="EamA" evidence="7">
    <location>
        <begin position="10"/>
        <end position="144"/>
    </location>
</feature>
<keyword evidence="4 6" id="KW-1133">Transmembrane helix</keyword>
<comment type="caution">
    <text evidence="8">The sequence shown here is derived from an EMBL/GenBank/DDBJ whole genome shotgun (WGS) entry which is preliminary data.</text>
</comment>
<feature type="transmembrane region" description="Helical" evidence="6">
    <location>
        <begin position="282"/>
        <end position="301"/>
    </location>
</feature>
<evidence type="ECO:0000313" key="8">
    <source>
        <dbReference type="EMBL" id="TGL60423.1"/>
    </source>
</evidence>
<evidence type="ECO:0000256" key="2">
    <source>
        <dbReference type="ARBA" id="ARBA00022475"/>
    </source>
</evidence>
<dbReference type="InterPro" id="IPR000620">
    <property type="entry name" value="EamA_dom"/>
</dbReference>
<dbReference type="AlphaFoldDB" id="A0A4R9K4M2"/>
<reference evidence="8" key="1">
    <citation type="journal article" date="2019" name="PLoS Negl. Trop. Dis.">
        <title>Revisiting the worldwide diversity of Leptospira species in the environment.</title>
        <authorList>
            <person name="Vincent A.T."/>
            <person name="Schiettekatte O."/>
            <person name="Bourhy P."/>
            <person name="Veyrier F.J."/>
            <person name="Picardeau M."/>
        </authorList>
    </citation>
    <scope>NUCLEOTIDE SEQUENCE [LARGE SCALE GENOMIC DNA]</scope>
    <source>
        <strain evidence="8">201702455</strain>
    </source>
</reference>
<keyword evidence="5 6" id="KW-0472">Membrane</keyword>
<dbReference type="InterPro" id="IPR051258">
    <property type="entry name" value="Diverse_Substrate_Transporter"/>
</dbReference>
<sequence length="312" mass="34811">MNKYKNEAALIFCTLIWGGTFSATKLSLVSISSCLFIGIRFAIASFVFLIYIYFKNRKEQVSYPEFKTNRSLYFLAFLLGFWMFMGFAFETIGLKYTTATKSGFLTGTLVVITPILQTIFLKRMPSSGNLLGVIVVMLGLFFLSAESRGENNEFVISLQTGDVLTLAGAFFFSLYIIYVDKASKSCPLDILLLSQTLVTSIFSFMLAFVLDWTEFEPLFIKMDSKVMPALFYNGLISSVGTTFLQTKYQKGISPTRAGLIFSLEPVFSAILAYFTLEERLDSIGLIGCSLVLTGVLLAELLGREKKSKIPKV</sequence>
<dbReference type="InterPro" id="IPR037185">
    <property type="entry name" value="EmrE-like"/>
</dbReference>
<evidence type="ECO:0000256" key="3">
    <source>
        <dbReference type="ARBA" id="ARBA00022692"/>
    </source>
</evidence>
<accession>A0A4R9K4M2</accession>
<dbReference type="PANTHER" id="PTHR42920">
    <property type="entry name" value="OS03G0707200 PROTEIN-RELATED"/>
    <property type="match status" value="1"/>
</dbReference>
<proteinExistence type="predicted"/>
<dbReference type="Proteomes" id="UP000297762">
    <property type="component" value="Unassembled WGS sequence"/>
</dbReference>
<feature type="transmembrane region" description="Helical" evidence="6">
    <location>
        <begin position="33"/>
        <end position="54"/>
    </location>
</feature>
<dbReference type="PANTHER" id="PTHR42920:SF5">
    <property type="entry name" value="EAMA DOMAIN-CONTAINING PROTEIN"/>
    <property type="match status" value="1"/>
</dbReference>
<feature type="transmembrane region" description="Helical" evidence="6">
    <location>
        <begin position="230"/>
        <end position="246"/>
    </location>
</feature>
<feature type="transmembrane region" description="Helical" evidence="6">
    <location>
        <begin position="102"/>
        <end position="121"/>
    </location>
</feature>
<keyword evidence="9" id="KW-1185">Reference proteome</keyword>
<evidence type="ECO:0000259" key="7">
    <source>
        <dbReference type="Pfam" id="PF00892"/>
    </source>
</evidence>
<dbReference type="SUPFAM" id="SSF103481">
    <property type="entry name" value="Multidrug resistance efflux transporter EmrE"/>
    <property type="match status" value="2"/>
</dbReference>
<evidence type="ECO:0000313" key="9">
    <source>
        <dbReference type="Proteomes" id="UP000297762"/>
    </source>
</evidence>
<comment type="subcellular location">
    <subcellularLocation>
        <location evidence="1">Cell membrane</location>
        <topology evidence="1">Multi-pass membrane protein</topology>
    </subcellularLocation>
</comment>
<keyword evidence="2" id="KW-1003">Cell membrane</keyword>
<gene>
    <name evidence="8" type="ORF">EHQ64_11295</name>
</gene>
<keyword evidence="3 6" id="KW-0812">Transmembrane</keyword>
<feature type="transmembrane region" description="Helical" evidence="6">
    <location>
        <begin position="128"/>
        <end position="145"/>
    </location>
</feature>
<feature type="transmembrane region" description="Helical" evidence="6">
    <location>
        <begin position="258"/>
        <end position="276"/>
    </location>
</feature>
<evidence type="ECO:0000256" key="1">
    <source>
        <dbReference type="ARBA" id="ARBA00004651"/>
    </source>
</evidence>
<dbReference type="RefSeq" id="WP_135649597.1">
    <property type="nucleotide sequence ID" value="NZ_RQGF01000028.1"/>
</dbReference>
<feature type="transmembrane region" description="Helical" evidence="6">
    <location>
        <begin position="157"/>
        <end position="178"/>
    </location>
</feature>
<evidence type="ECO:0000256" key="6">
    <source>
        <dbReference type="SAM" id="Phobius"/>
    </source>
</evidence>
<dbReference type="EMBL" id="RQGF01000028">
    <property type="protein sequence ID" value="TGL60423.1"/>
    <property type="molecule type" value="Genomic_DNA"/>
</dbReference>
<dbReference type="Pfam" id="PF00892">
    <property type="entry name" value="EamA"/>
    <property type="match status" value="2"/>
</dbReference>
<feature type="transmembrane region" description="Helical" evidence="6">
    <location>
        <begin position="74"/>
        <end position="96"/>
    </location>
</feature>
<feature type="domain" description="EamA" evidence="7">
    <location>
        <begin position="160"/>
        <end position="297"/>
    </location>
</feature>
<dbReference type="OrthoDB" id="9804865at2"/>
<evidence type="ECO:0000256" key="4">
    <source>
        <dbReference type="ARBA" id="ARBA00022989"/>
    </source>
</evidence>
<protein>
    <submittedName>
        <fullName evidence="8">DMT family transporter</fullName>
    </submittedName>
</protein>
<evidence type="ECO:0000256" key="5">
    <source>
        <dbReference type="ARBA" id="ARBA00023136"/>
    </source>
</evidence>